<evidence type="ECO:0000313" key="10">
    <source>
        <dbReference type="Proteomes" id="UP000034325"/>
    </source>
</evidence>
<feature type="transmembrane region" description="Helical" evidence="8">
    <location>
        <begin position="332"/>
        <end position="350"/>
    </location>
</feature>
<evidence type="ECO:0000256" key="5">
    <source>
        <dbReference type="ARBA" id="ARBA00022692"/>
    </source>
</evidence>
<dbReference type="PANTHER" id="PTHR33908:SF11">
    <property type="entry name" value="MEMBRANE PROTEIN"/>
    <property type="match status" value="1"/>
</dbReference>
<keyword evidence="2" id="KW-1003">Cell membrane</keyword>
<keyword evidence="5 8" id="KW-0812">Transmembrane</keyword>
<dbReference type="PATRIC" id="fig|1618549.4.peg.530"/>
<evidence type="ECO:0000313" key="9">
    <source>
        <dbReference type="EMBL" id="KKQ98089.1"/>
    </source>
</evidence>
<feature type="transmembrane region" description="Helical" evidence="8">
    <location>
        <begin position="386"/>
        <end position="404"/>
    </location>
</feature>
<keyword evidence="3" id="KW-0328">Glycosyltransferase</keyword>
<keyword evidence="4" id="KW-0808">Transferase</keyword>
<feature type="transmembrane region" description="Helical" evidence="8">
    <location>
        <begin position="142"/>
        <end position="160"/>
    </location>
</feature>
<dbReference type="EMBL" id="LBWA01000005">
    <property type="protein sequence ID" value="KKQ98089.1"/>
    <property type="molecule type" value="Genomic_DNA"/>
</dbReference>
<evidence type="ECO:0000256" key="1">
    <source>
        <dbReference type="ARBA" id="ARBA00004651"/>
    </source>
</evidence>
<feature type="transmembrane region" description="Helical" evidence="8">
    <location>
        <begin position="186"/>
        <end position="218"/>
    </location>
</feature>
<evidence type="ECO:0000256" key="4">
    <source>
        <dbReference type="ARBA" id="ARBA00022679"/>
    </source>
</evidence>
<evidence type="ECO:0008006" key="11">
    <source>
        <dbReference type="Google" id="ProtNLM"/>
    </source>
</evidence>
<evidence type="ECO:0000256" key="6">
    <source>
        <dbReference type="ARBA" id="ARBA00022989"/>
    </source>
</evidence>
<dbReference type="Proteomes" id="UP000034325">
    <property type="component" value="Unassembled WGS sequence"/>
</dbReference>
<dbReference type="GO" id="GO:0005886">
    <property type="term" value="C:plasma membrane"/>
    <property type="evidence" value="ECO:0007669"/>
    <property type="project" value="UniProtKB-SubCell"/>
</dbReference>
<organism evidence="9 10">
    <name type="scientific">Candidatus Woesebacteria bacterium GW2011_GWA1_39_12</name>
    <dbReference type="NCBI Taxonomy" id="1618549"/>
    <lineage>
        <taxon>Bacteria</taxon>
        <taxon>Candidatus Woeseibacteriota</taxon>
    </lineage>
</organism>
<dbReference type="PANTHER" id="PTHR33908">
    <property type="entry name" value="MANNOSYLTRANSFERASE YKCB-RELATED"/>
    <property type="match status" value="1"/>
</dbReference>
<gene>
    <name evidence="9" type="ORF">UT23_C0005G0012</name>
</gene>
<name>A0A0G0PJ47_9BACT</name>
<accession>A0A0G0PJ47</accession>
<evidence type="ECO:0000256" key="2">
    <source>
        <dbReference type="ARBA" id="ARBA00022475"/>
    </source>
</evidence>
<feature type="transmembrane region" description="Helical" evidence="8">
    <location>
        <begin position="356"/>
        <end position="374"/>
    </location>
</feature>
<comment type="caution">
    <text evidence="9">The sequence shown here is derived from an EMBL/GenBank/DDBJ whole genome shotgun (WGS) entry which is preliminary data.</text>
</comment>
<dbReference type="GO" id="GO:0009103">
    <property type="term" value="P:lipopolysaccharide biosynthetic process"/>
    <property type="evidence" value="ECO:0007669"/>
    <property type="project" value="UniProtKB-ARBA"/>
</dbReference>
<feature type="transmembrane region" description="Helical" evidence="8">
    <location>
        <begin position="116"/>
        <end position="136"/>
    </location>
</feature>
<reference evidence="9 10" key="1">
    <citation type="journal article" date="2015" name="Nature">
        <title>rRNA introns, odd ribosomes, and small enigmatic genomes across a large radiation of phyla.</title>
        <authorList>
            <person name="Brown C.T."/>
            <person name="Hug L.A."/>
            <person name="Thomas B.C."/>
            <person name="Sharon I."/>
            <person name="Castelle C.J."/>
            <person name="Singh A."/>
            <person name="Wilkins M.J."/>
            <person name="Williams K.H."/>
            <person name="Banfield J.F."/>
        </authorList>
    </citation>
    <scope>NUCLEOTIDE SEQUENCE [LARGE SCALE GENOMIC DNA]</scope>
</reference>
<protein>
    <recommendedName>
        <fullName evidence="11">Glycosyltransferase RgtA/B/C/D-like domain-containing protein</fullName>
    </recommendedName>
</protein>
<dbReference type="GO" id="GO:0016763">
    <property type="term" value="F:pentosyltransferase activity"/>
    <property type="evidence" value="ECO:0007669"/>
    <property type="project" value="TreeGrafter"/>
</dbReference>
<proteinExistence type="predicted"/>
<keyword evidence="7 8" id="KW-0472">Membrane</keyword>
<keyword evidence="6 8" id="KW-1133">Transmembrane helix</keyword>
<evidence type="ECO:0000256" key="8">
    <source>
        <dbReference type="SAM" id="Phobius"/>
    </source>
</evidence>
<sequence length="565" mass="64909">MRKIILFLILTLAFLLRFWNLDSYPALNADEAAIGYNAYSLIQTGHDEHGNFWPIHFQSFNDYKPGLYFYMVLPFVKVLGLNESAVRIPGALLGVGTVLLVYLLSNKLFSKEKFGIWNLGFGIFASFMLAISPWHIHFSRGGWEVNVATFLIVLGLWLFLKWSNKESHPEFISGSALLKQVQHDKYLFFSSLVFVLSLYTYHAARIIVPLLGLGILFIYRESVKKNLKNFLLAGLIGLVAILPLVKDFTKSDVASRAAGVGLFADPGPLSRINEQRGEHGDFTSFPAIVLHNKALNHTLAFLKNWSEHFHGEFLFLSGDLIQRNRVPEMGEMYLQDFILLIVGIAAMVKWLKRKEIQLVLLWLLVAPTAAALTFQSPHALRAQNMVIPLMIISAAGMVKIVEWLNGLSKYYLKLFGYLIIGLFIIWNFARYEHMYYLHMAKEYPFSSQYGVKELVTYVGENQNKYEKIIVTDRYDQPYILFLFYLKYSPEKFQRDHILTPRDKFGFSTVRNFDKYVFKSVEWDVDQPKNPNSLIIGTDEEIPDEANIVKEIYGSNGYKYFQIVAN</sequence>
<dbReference type="InterPro" id="IPR050297">
    <property type="entry name" value="LipidA_mod_glycosyltrf_83"/>
</dbReference>
<feature type="transmembrane region" description="Helical" evidence="8">
    <location>
        <begin position="84"/>
        <end position="104"/>
    </location>
</feature>
<comment type="subcellular location">
    <subcellularLocation>
        <location evidence="1">Cell membrane</location>
        <topology evidence="1">Multi-pass membrane protein</topology>
    </subcellularLocation>
</comment>
<feature type="transmembrane region" description="Helical" evidence="8">
    <location>
        <begin position="230"/>
        <end position="246"/>
    </location>
</feature>
<feature type="transmembrane region" description="Helical" evidence="8">
    <location>
        <begin position="410"/>
        <end position="429"/>
    </location>
</feature>
<dbReference type="AlphaFoldDB" id="A0A0G0PJ47"/>
<evidence type="ECO:0000256" key="7">
    <source>
        <dbReference type="ARBA" id="ARBA00023136"/>
    </source>
</evidence>
<evidence type="ECO:0000256" key="3">
    <source>
        <dbReference type="ARBA" id="ARBA00022676"/>
    </source>
</evidence>